<reference evidence="1 2" key="1">
    <citation type="submission" date="2018-08" db="EMBL/GenBank/DDBJ databases">
        <title>Bacillus jemisoniae sp. nov., Bacillus chryseoplanitiae sp. nov., Bacillus resnikiae sp. nov., and Bacillus frankliniae sp. nov., isolated from Viking spacecraft and associated surfaces.</title>
        <authorList>
            <person name="Seuylemezian A."/>
            <person name="Vaishampayan P."/>
        </authorList>
    </citation>
    <scope>NUCLEOTIDE SEQUENCE [LARGE SCALE GENOMIC DNA]</scope>
    <source>
        <strain evidence="1 2">MA001</strain>
    </source>
</reference>
<evidence type="ECO:0000313" key="1">
    <source>
        <dbReference type="EMBL" id="RID89020.1"/>
    </source>
</evidence>
<comment type="caution">
    <text evidence="1">The sequence shown here is derived from an EMBL/GenBank/DDBJ whole genome shotgun (WGS) entry which is preliminary data.</text>
</comment>
<dbReference type="RefSeq" id="WP_119115130.1">
    <property type="nucleotide sequence ID" value="NZ_QWVS01000002.1"/>
</dbReference>
<evidence type="ECO:0000313" key="2">
    <source>
        <dbReference type="Proteomes" id="UP000266016"/>
    </source>
</evidence>
<dbReference type="Proteomes" id="UP000266016">
    <property type="component" value="Unassembled WGS sequence"/>
</dbReference>
<sequence>MKPPYERQEGESKQAFEGFIVYRNLGLTRNLKDVGKKLGKNHSLIKRWSSQHNWVERAQAFDEEMDKQAILENVQLRKQMIKDHAEVSRQLLHKVKDAIEHIKPETLSPYEIAKLLEIAVKVERLSRGESTDISEISHSGEVSEKVNEQDIFKRVDQYAEIYEKMANKGNLT</sequence>
<protein>
    <submittedName>
        <fullName evidence="1">Uncharacterized protein</fullName>
    </submittedName>
</protein>
<name>A0A398BMM0_9BACI</name>
<accession>A0A398BMM0</accession>
<dbReference type="EMBL" id="QWVS01000002">
    <property type="protein sequence ID" value="RID89020.1"/>
    <property type="molecule type" value="Genomic_DNA"/>
</dbReference>
<gene>
    <name evidence="1" type="ORF">D1953_00125</name>
</gene>
<dbReference type="AlphaFoldDB" id="A0A398BMM0"/>
<keyword evidence="2" id="KW-1185">Reference proteome</keyword>
<proteinExistence type="predicted"/>
<organism evidence="1 2">
    <name type="scientific">Peribacillus asahii</name>
    <dbReference type="NCBI Taxonomy" id="228899"/>
    <lineage>
        <taxon>Bacteria</taxon>
        <taxon>Bacillati</taxon>
        <taxon>Bacillota</taxon>
        <taxon>Bacilli</taxon>
        <taxon>Bacillales</taxon>
        <taxon>Bacillaceae</taxon>
        <taxon>Peribacillus</taxon>
    </lineage>
</organism>